<dbReference type="SUPFAM" id="SSF56925">
    <property type="entry name" value="OMPA-like"/>
    <property type="match status" value="1"/>
</dbReference>
<gene>
    <name evidence="2" type="ORF">DP923_03870</name>
</gene>
<evidence type="ECO:0000256" key="1">
    <source>
        <dbReference type="SAM" id="SignalP"/>
    </source>
</evidence>
<evidence type="ECO:0000313" key="2">
    <source>
        <dbReference type="EMBL" id="RAU84191.1"/>
    </source>
</evidence>
<feature type="signal peptide" evidence="1">
    <location>
        <begin position="1"/>
        <end position="24"/>
    </location>
</feature>
<proteinExistence type="predicted"/>
<name>A0A364RIS8_9BACT</name>
<reference evidence="2 3" key="1">
    <citation type="submission" date="2018-06" db="EMBL/GenBank/DDBJ databases">
        <authorList>
            <person name="Liu Z.-W."/>
        </authorList>
    </citation>
    <scope>NUCLEOTIDE SEQUENCE [LARGE SCALE GENOMIC DNA]</scope>
    <source>
        <strain evidence="2 3">2b14</strain>
    </source>
</reference>
<feature type="chain" id="PRO_5016577937" description="Outer membrane protein beta-barrel domain-containing protein" evidence="1">
    <location>
        <begin position="25"/>
        <end position="184"/>
    </location>
</feature>
<dbReference type="InterPro" id="IPR011250">
    <property type="entry name" value="OMP/PagP_B-barrel"/>
</dbReference>
<dbReference type="Proteomes" id="UP000251692">
    <property type="component" value="Unassembled WGS sequence"/>
</dbReference>
<dbReference type="EMBL" id="QMDV01000001">
    <property type="protein sequence ID" value="RAU84191.1"/>
    <property type="molecule type" value="Genomic_DNA"/>
</dbReference>
<protein>
    <recommendedName>
        <fullName evidence="4">Outer membrane protein beta-barrel domain-containing protein</fullName>
    </recommendedName>
</protein>
<dbReference type="AlphaFoldDB" id="A0A364RIS8"/>
<evidence type="ECO:0000313" key="3">
    <source>
        <dbReference type="Proteomes" id="UP000251692"/>
    </source>
</evidence>
<dbReference type="RefSeq" id="WP_112304472.1">
    <property type="nucleotide sequence ID" value="NZ_QMDV01000001.1"/>
</dbReference>
<organism evidence="2 3">
    <name type="scientific">Pontibacter arcticus</name>
    <dbReference type="NCBI Taxonomy" id="2080288"/>
    <lineage>
        <taxon>Bacteria</taxon>
        <taxon>Pseudomonadati</taxon>
        <taxon>Bacteroidota</taxon>
        <taxon>Cytophagia</taxon>
        <taxon>Cytophagales</taxon>
        <taxon>Hymenobacteraceae</taxon>
        <taxon>Pontibacter</taxon>
    </lineage>
</organism>
<comment type="caution">
    <text evidence="2">The sequence shown here is derived from an EMBL/GenBank/DDBJ whole genome shotgun (WGS) entry which is preliminary data.</text>
</comment>
<accession>A0A364RIS8</accession>
<sequence>MKIITKKSAILVPALLCLILNSYAQDAPTSEPGATAPYKTAIGFRTTFGGPSGLTSNLSIKHFFWKEAALELQAGQTGNRNTYHTTLSFIWQPQLISVSRLRPFAGAGIGVAGTNRDAFGERQNFEVRPVLTGVVGIEYTFPKAPISISADYRFHILGVNTHNYGAFQGGRANDFGISLKYTFR</sequence>
<dbReference type="OrthoDB" id="851648at2"/>
<keyword evidence="3" id="KW-1185">Reference proteome</keyword>
<dbReference type="Gene3D" id="2.40.160.20">
    <property type="match status" value="1"/>
</dbReference>
<evidence type="ECO:0008006" key="4">
    <source>
        <dbReference type="Google" id="ProtNLM"/>
    </source>
</evidence>
<keyword evidence="1" id="KW-0732">Signal</keyword>
<reference evidence="2 3" key="2">
    <citation type="submission" date="2018-07" db="EMBL/GenBank/DDBJ databases">
        <title>Pontibacter sp. 2b14 genomic sequence and assembly.</title>
        <authorList>
            <person name="Du Z.-J."/>
        </authorList>
    </citation>
    <scope>NUCLEOTIDE SEQUENCE [LARGE SCALE GENOMIC DNA]</scope>
    <source>
        <strain evidence="2 3">2b14</strain>
    </source>
</reference>